<organism evidence="5 6">
    <name type="scientific">Eutypa lata (strain UCR-EL1)</name>
    <name type="common">Grapevine dieback disease fungus</name>
    <name type="synonym">Eutypa armeniacae</name>
    <dbReference type="NCBI Taxonomy" id="1287681"/>
    <lineage>
        <taxon>Eukaryota</taxon>
        <taxon>Fungi</taxon>
        <taxon>Dikarya</taxon>
        <taxon>Ascomycota</taxon>
        <taxon>Pezizomycotina</taxon>
        <taxon>Sordariomycetes</taxon>
        <taxon>Xylariomycetidae</taxon>
        <taxon>Xylariales</taxon>
        <taxon>Diatrypaceae</taxon>
        <taxon>Eutypa</taxon>
    </lineage>
</organism>
<accession>M7T6D9</accession>
<dbReference type="Gene3D" id="3.40.50.720">
    <property type="entry name" value="NAD(P)-binding Rossmann-like Domain"/>
    <property type="match status" value="1"/>
</dbReference>
<dbReference type="HOGENOM" id="CLU_044876_0_0_1"/>
<proteinExistence type="inferred from homology"/>
<sequence length="311" mass="34721">MVNVAIAGGTGGIGRAIAEAIKDDPRHQTIILSRKTLGNESVGLPIVEVDYQSVDALVAVLEKHQIHTVISTLALHIHGVGQAQLNLIEAANKSATTKRFVASSWAVRALEKYLNLLPHGYQHTAAYAALDKTGLEWTAFNLGWLLEYYGMPHVKTYVPQTTFVVDMASKRASIPGDGKQKMTFTYSRDVAKFVVAALDLPRWEKDTIVIGDKMTWEEFVKLAEEARGEKFTVVYDSVDKLKSGEITELPGQVAAYSYFPKEWVQSLFSVFGYWVTEGVFDLPEEKALNKKFPHIKVTTVKEMLDQSWKQK</sequence>
<dbReference type="OrthoDB" id="419598at2759"/>
<dbReference type="GO" id="GO:0016491">
    <property type="term" value="F:oxidoreductase activity"/>
    <property type="evidence" value="ECO:0007669"/>
    <property type="project" value="UniProtKB-KW"/>
</dbReference>
<dbReference type="eggNOG" id="ENOG502SHYH">
    <property type="taxonomic scope" value="Eukaryota"/>
</dbReference>
<protein>
    <submittedName>
        <fullName evidence="5">Putative-like family protein</fullName>
    </submittedName>
</protein>
<dbReference type="InterPro" id="IPR051609">
    <property type="entry name" value="NmrA/Isoflavone_reductase-like"/>
</dbReference>
<reference evidence="6" key="1">
    <citation type="journal article" date="2013" name="Genome Announc.">
        <title>Draft genome sequence of the grapevine dieback fungus Eutypa lata UCR-EL1.</title>
        <authorList>
            <person name="Blanco-Ulate B."/>
            <person name="Rolshausen P.E."/>
            <person name="Cantu D."/>
        </authorList>
    </citation>
    <scope>NUCLEOTIDE SEQUENCE [LARGE SCALE GENOMIC DNA]</scope>
    <source>
        <strain evidence="6">UCR-EL1</strain>
    </source>
</reference>
<evidence type="ECO:0000256" key="1">
    <source>
        <dbReference type="ARBA" id="ARBA00005725"/>
    </source>
</evidence>
<keyword evidence="3" id="KW-0560">Oxidoreductase</keyword>
<dbReference type="InterPro" id="IPR016040">
    <property type="entry name" value="NAD(P)-bd_dom"/>
</dbReference>
<evidence type="ECO:0000256" key="3">
    <source>
        <dbReference type="ARBA" id="ARBA00023002"/>
    </source>
</evidence>
<evidence type="ECO:0000313" key="5">
    <source>
        <dbReference type="EMBL" id="EMR72177.1"/>
    </source>
</evidence>
<dbReference type="AlphaFoldDB" id="M7T6D9"/>
<dbReference type="KEGG" id="ela:UCREL1_768"/>
<gene>
    <name evidence="5" type="ORF">UCREL1_768</name>
</gene>
<keyword evidence="2" id="KW-0521">NADP</keyword>
<dbReference type="PANTHER" id="PTHR47706">
    <property type="entry name" value="NMRA-LIKE FAMILY PROTEIN"/>
    <property type="match status" value="1"/>
</dbReference>
<dbReference type="Pfam" id="PF13460">
    <property type="entry name" value="NAD_binding_10"/>
    <property type="match status" value="1"/>
</dbReference>
<feature type="domain" description="NAD(P)-binding" evidence="4">
    <location>
        <begin position="8"/>
        <end position="148"/>
    </location>
</feature>
<keyword evidence="6" id="KW-1185">Reference proteome</keyword>
<name>M7T6D9_EUTLA</name>
<evidence type="ECO:0000256" key="2">
    <source>
        <dbReference type="ARBA" id="ARBA00022857"/>
    </source>
</evidence>
<dbReference type="EMBL" id="KB705505">
    <property type="protein sequence ID" value="EMR72177.1"/>
    <property type="molecule type" value="Genomic_DNA"/>
</dbReference>
<evidence type="ECO:0000259" key="4">
    <source>
        <dbReference type="Pfam" id="PF13460"/>
    </source>
</evidence>
<dbReference type="OMA" id="VGAWKGH"/>
<dbReference type="SUPFAM" id="SSF51735">
    <property type="entry name" value="NAD(P)-binding Rossmann-fold domains"/>
    <property type="match status" value="1"/>
</dbReference>
<dbReference type="Proteomes" id="UP000012174">
    <property type="component" value="Unassembled WGS sequence"/>
</dbReference>
<dbReference type="Gene3D" id="3.90.25.10">
    <property type="entry name" value="UDP-galactose 4-epimerase, domain 1"/>
    <property type="match status" value="1"/>
</dbReference>
<comment type="similarity">
    <text evidence="1">Belongs to the NmrA-type oxidoreductase family. Isoflavone reductase subfamily.</text>
</comment>
<dbReference type="PANTHER" id="PTHR47706:SF4">
    <property type="entry name" value="NMRA-LIKE DOMAIN-CONTAINING PROTEIN"/>
    <property type="match status" value="1"/>
</dbReference>
<evidence type="ECO:0000313" key="6">
    <source>
        <dbReference type="Proteomes" id="UP000012174"/>
    </source>
</evidence>
<dbReference type="InterPro" id="IPR036291">
    <property type="entry name" value="NAD(P)-bd_dom_sf"/>
</dbReference>